<evidence type="ECO:0000313" key="2">
    <source>
        <dbReference type="Proteomes" id="UP000683360"/>
    </source>
</evidence>
<gene>
    <name evidence="1" type="ORF">MEDL_62380</name>
</gene>
<organism evidence="1 2">
    <name type="scientific">Mytilus edulis</name>
    <name type="common">Blue mussel</name>
    <dbReference type="NCBI Taxonomy" id="6550"/>
    <lineage>
        <taxon>Eukaryota</taxon>
        <taxon>Metazoa</taxon>
        <taxon>Spiralia</taxon>
        <taxon>Lophotrochozoa</taxon>
        <taxon>Mollusca</taxon>
        <taxon>Bivalvia</taxon>
        <taxon>Autobranchia</taxon>
        <taxon>Pteriomorphia</taxon>
        <taxon>Mytilida</taxon>
        <taxon>Mytiloidea</taxon>
        <taxon>Mytilidae</taxon>
        <taxon>Mytilinae</taxon>
        <taxon>Mytilus</taxon>
    </lineage>
</organism>
<proteinExistence type="predicted"/>
<dbReference type="OrthoDB" id="6149550at2759"/>
<accession>A0A8S3V778</accession>
<dbReference type="Proteomes" id="UP000683360">
    <property type="component" value="Unassembled WGS sequence"/>
</dbReference>
<protein>
    <submittedName>
        <fullName evidence="1">Uncharacterized protein</fullName>
    </submittedName>
</protein>
<name>A0A8S3V778_MYTED</name>
<dbReference type="EMBL" id="CAJPWZ010003059">
    <property type="protein sequence ID" value="CAG2250681.1"/>
    <property type="molecule type" value="Genomic_DNA"/>
</dbReference>
<reference evidence="1" key="1">
    <citation type="submission" date="2021-03" db="EMBL/GenBank/DDBJ databases">
        <authorList>
            <person name="Bekaert M."/>
        </authorList>
    </citation>
    <scope>NUCLEOTIDE SEQUENCE</scope>
</reference>
<evidence type="ECO:0000313" key="1">
    <source>
        <dbReference type="EMBL" id="CAG2250681.1"/>
    </source>
</evidence>
<dbReference type="AlphaFoldDB" id="A0A8S3V778"/>
<sequence>MALQKDSEEISGTDKQCIENENHDQLMALYHTGTDVKRYLLQHYLSKTNQNITGYLSGKLECLQPDDIKRVTRTKNATLRSRCFSIDKLLTNHCYDLFWDCCLDKTSLENILDTHKKDLYSCYVKSSQDDNKSFKSFRNQKYLSKCQWKFLYHDSTCPNWTEIDEISSDLSTQFNSKSLTKDSFDNELSSIILSTICPLYKSVQAVTENQMTFSRIAVGHEINNADFDKIWNLMEANLKPMSNHCGCAGYLMLEMEKIKESTFDREKTQETRKTFWSQRSTTQNFLKKDKYVFRIQMDNIDQEVSKSP</sequence>
<keyword evidence="2" id="KW-1185">Reference proteome</keyword>
<comment type="caution">
    <text evidence="1">The sequence shown here is derived from an EMBL/GenBank/DDBJ whole genome shotgun (WGS) entry which is preliminary data.</text>
</comment>